<dbReference type="HOGENOM" id="CLU_066192_44_1_11"/>
<dbReference type="eggNOG" id="COG1476">
    <property type="taxonomic scope" value="Bacteria"/>
</dbReference>
<evidence type="ECO:0000256" key="1">
    <source>
        <dbReference type="ARBA" id="ARBA00023125"/>
    </source>
</evidence>
<evidence type="ECO:0000313" key="3">
    <source>
        <dbReference type="EMBL" id="ADP81514.1"/>
    </source>
</evidence>
<dbReference type="PANTHER" id="PTHR46558">
    <property type="entry name" value="TRACRIPTIONAL REGULATORY PROTEIN-RELATED-RELATED"/>
    <property type="match status" value="1"/>
</dbReference>
<reference evidence="3 4" key="1">
    <citation type="submission" date="2010-10" db="EMBL/GenBank/DDBJ databases">
        <title>Complete sequence of Frankia sp. EuI1c.</title>
        <authorList>
            <consortium name="US DOE Joint Genome Institute"/>
            <person name="Lucas S."/>
            <person name="Copeland A."/>
            <person name="Lapidus A."/>
            <person name="Cheng J.-F."/>
            <person name="Bruce D."/>
            <person name="Goodwin L."/>
            <person name="Pitluck S."/>
            <person name="Chertkov O."/>
            <person name="Detter J.C."/>
            <person name="Han C."/>
            <person name="Tapia R."/>
            <person name="Land M."/>
            <person name="Hauser L."/>
            <person name="Jeffries C."/>
            <person name="Kyrpides N."/>
            <person name="Ivanova N."/>
            <person name="Mikhailova N."/>
            <person name="Beauchemin N."/>
            <person name="Sen A."/>
            <person name="Sur S.A."/>
            <person name="Gtari M."/>
            <person name="Wall L."/>
            <person name="Tisa L."/>
            <person name="Woyke T."/>
        </authorList>
    </citation>
    <scope>NUCLEOTIDE SEQUENCE [LARGE SCALE GENOMIC DNA]</scope>
    <source>
        <strain evidence="4">DSM 45817 / CECT 9037 / EuI1c</strain>
    </source>
</reference>
<keyword evidence="1" id="KW-0238">DNA-binding</keyword>
<dbReference type="STRING" id="298654.FraEuI1c_3505"/>
<dbReference type="EMBL" id="CP002299">
    <property type="protein sequence ID" value="ADP81514.1"/>
    <property type="molecule type" value="Genomic_DNA"/>
</dbReference>
<dbReference type="SMART" id="SM00530">
    <property type="entry name" value="HTH_XRE"/>
    <property type="match status" value="1"/>
</dbReference>
<dbReference type="Proteomes" id="UP000002484">
    <property type="component" value="Chromosome"/>
</dbReference>
<dbReference type="Pfam" id="PF01381">
    <property type="entry name" value="HTH_3"/>
    <property type="match status" value="1"/>
</dbReference>
<name>E3IZ87_PSEI1</name>
<gene>
    <name evidence="3" type="ordered locus">FraEuI1c_3505</name>
</gene>
<dbReference type="PROSITE" id="PS50943">
    <property type="entry name" value="HTH_CROC1"/>
    <property type="match status" value="1"/>
</dbReference>
<dbReference type="OrthoDB" id="4952043at2"/>
<dbReference type="RefSeq" id="WP_013424632.1">
    <property type="nucleotide sequence ID" value="NC_014666.1"/>
</dbReference>
<organism evidence="3 4">
    <name type="scientific">Pseudofrankia inefficax (strain DSM 45817 / CECT 9037 / DDB 130130 / EuI1c)</name>
    <name type="common">Frankia inefficax</name>
    <dbReference type="NCBI Taxonomy" id="298654"/>
    <lineage>
        <taxon>Bacteria</taxon>
        <taxon>Bacillati</taxon>
        <taxon>Actinomycetota</taxon>
        <taxon>Actinomycetes</taxon>
        <taxon>Frankiales</taxon>
        <taxon>Frankiaceae</taxon>
        <taxon>Pseudofrankia</taxon>
    </lineage>
</organism>
<evidence type="ECO:0000259" key="2">
    <source>
        <dbReference type="PROSITE" id="PS50943"/>
    </source>
</evidence>
<keyword evidence="4" id="KW-1185">Reference proteome</keyword>
<dbReference type="SUPFAM" id="SSF47413">
    <property type="entry name" value="lambda repressor-like DNA-binding domains"/>
    <property type="match status" value="1"/>
</dbReference>
<dbReference type="PANTHER" id="PTHR46558:SF4">
    <property type="entry name" value="DNA-BIDING PHAGE PROTEIN"/>
    <property type="match status" value="1"/>
</dbReference>
<dbReference type="CDD" id="cd00093">
    <property type="entry name" value="HTH_XRE"/>
    <property type="match status" value="1"/>
</dbReference>
<dbReference type="InterPro" id="IPR010982">
    <property type="entry name" value="Lambda_DNA-bd_dom_sf"/>
</dbReference>
<sequence length="75" mass="8583">MRNRLRALRAERRWSQADLADRCQVSRQTINAIETGRYDPGLPLAFTLADIFDLAIEDIFFPDRSEAATESGARR</sequence>
<dbReference type="GO" id="GO:0003677">
    <property type="term" value="F:DNA binding"/>
    <property type="evidence" value="ECO:0007669"/>
    <property type="project" value="UniProtKB-KW"/>
</dbReference>
<dbReference type="AlphaFoldDB" id="E3IZ87"/>
<dbReference type="InterPro" id="IPR001387">
    <property type="entry name" value="Cro/C1-type_HTH"/>
</dbReference>
<dbReference type="KEGG" id="fri:FraEuI1c_3505"/>
<accession>E3IZ87</accession>
<protein>
    <submittedName>
        <fullName evidence="3">Transcriptional regulator, XRE family</fullName>
    </submittedName>
</protein>
<dbReference type="InParanoid" id="E3IZ87"/>
<dbReference type="Gene3D" id="1.10.260.40">
    <property type="entry name" value="lambda repressor-like DNA-binding domains"/>
    <property type="match status" value="1"/>
</dbReference>
<feature type="domain" description="HTH cro/C1-type" evidence="2">
    <location>
        <begin position="5"/>
        <end position="59"/>
    </location>
</feature>
<evidence type="ECO:0000313" key="4">
    <source>
        <dbReference type="Proteomes" id="UP000002484"/>
    </source>
</evidence>
<proteinExistence type="predicted"/>